<reference evidence="2" key="1">
    <citation type="journal article" date="2017" name="Nat. Ecol. Evol.">
        <title>Genome expansion and lineage-specific genetic innovations in the forest pathogenic fungi Armillaria.</title>
        <authorList>
            <person name="Sipos G."/>
            <person name="Prasanna A.N."/>
            <person name="Walter M.C."/>
            <person name="O'Connor E."/>
            <person name="Balint B."/>
            <person name="Krizsan K."/>
            <person name="Kiss B."/>
            <person name="Hess J."/>
            <person name="Varga T."/>
            <person name="Slot J."/>
            <person name="Riley R."/>
            <person name="Boka B."/>
            <person name="Rigling D."/>
            <person name="Barry K."/>
            <person name="Lee J."/>
            <person name="Mihaltcheva S."/>
            <person name="LaButti K."/>
            <person name="Lipzen A."/>
            <person name="Waldron R."/>
            <person name="Moloney N.M."/>
            <person name="Sperisen C."/>
            <person name="Kredics L."/>
            <person name="Vagvoelgyi C."/>
            <person name="Patrignani A."/>
            <person name="Fitzpatrick D."/>
            <person name="Nagy I."/>
            <person name="Doyle S."/>
            <person name="Anderson J.B."/>
            <person name="Grigoriev I.V."/>
            <person name="Gueldener U."/>
            <person name="Muensterkoetter M."/>
            <person name="Nagy L.G."/>
        </authorList>
    </citation>
    <scope>NUCLEOTIDE SEQUENCE [LARGE SCALE GENOMIC DNA]</scope>
    <source>
        <strain evidence="2">28-4</strain>
    </source>
</reference>
<sequence>MHPIEPTIRSDLPPAILVNMSGAVIKVTFNSAVRQAKTSFKKTSEKNLLPKLNEIVEKVIHNISSAEPGTRCWPSGTQSDAKIGIRLDWGDFQKDTDGTKISRNLNLQVNTNAKDKTFRELAKGKGSHKKRVLITIPVTAAGEATDTAKEQMRETFNDSLIQEAMDGGI</sequence>
<name>A0A2H3BA32_9AGAR</name>
<evidence type="ECO:0000313" key="1">
    <source>
        <dbReference type="EMBL" id="PBK67715.1"/>
    </source>
</evidence>
<protein>
    <submittedName>
        <fullName evidence="1">Uncharacterized protein</fullName>
    </submittedName>
</protein>
<dbReference type="Proteomes" id="UP000218334">
    <property type="component" value="Unassembled WGS sequence"/>
</dbReference>
<keyword evidence="2" id="KW-1185">Reference proteome</keyword>
<evidence type="ECO:0000313" key="2">
    <source>
        <dbReference type="Proteomes" id="UP000218334"/>
    </source>
</evidence>
<dbReference type="EMBL" id="KZ293435">
    <property type="protein sequence ID" value="PBK67715.1"/>
    <property type="molecule type" value="Genomic_DNA"/>
</dbReference>
<dbReference type="AlphaFoldDB" id="A0A2H3BA32"/>
<organism evidence="1 2">
    <name type="scientific">Armillaria solidipes</name>
    <dbReference type="NCBI Taxonomy" id="1076256"/>
    <lineage>
        <taxon>Eukaryota</taxon>
        <taxon>Fungi</taxon>
        <taxon>Dikarya</taxon>
        <taxon>Basidiomycota</taxon>
        <taxon>Agaricomycotina</taxon>
        <taxon>Agaricomycetes</taxon>
        <taxon>Agaricomycetidae</taxon>
        <taxon>Agaricales</taxon>
        <taxon>Marasmiineae</taxon>
        <taxon>Physalacriaceae</taxon>
        <taxon>Armillaria</taxon>
    </lineage>
</organism>
<proteinExistence type="predicted"/>
<accession>A0A2H3BA32</accession>
<gene>
    <name evidence="1" type="ORF">ARMSODRAFT_958725</name>
</gene>